<sequence>MVPAIQRSYMNDRSDEVTEQRDGDPRSTDDLLSETEQLLSETGGGGGTGTGGPGDPGGTATADTTSSTAADPAMDDLSEFGTGPEPEPEPELEARERTAADSGGSRLGKLTGGRSLKEYFSPKAFLALVLTFAVGLFAGGAVIPVAGQLIGIFATAFLIGVITSKRRYLELTSAGITAGMLTTLDPVYFALGSGLTLLGIGASIGFVASVAGYYFGRDLRDGLVRDVP</sequence>
<organism evidence="3 4">
    <name type="scientific">Natrialba hulunbeirensis JCM 10989</name>
    <dbReference type="NCBI Taxonomy" id="1227493"/>
    <lineage>
        <taxon>Archaea</taxon>
        <taxon>Methanobacteriati</taxon>
        <taxon>Methanobacteriota</taxon>
        <taxon>Stenosarchaea group</taxon>
        <taxon>Halobacteria</taxon>
        <taxon>Halobacteriales</taxon>
        <taxon>Natrialbaceae</taxon>
        <taxon>Natrialba</taxon>
    </lineage>
</organism>
<evidence type="ECO:0008006" key="5">
    <source>
        <dbReference type="Google" id="ProtNLM"/>
    </source>
</evidence>
<dbReference type="AlphaFoldDB" id="L9ZWC0"/>
<feature type="compositionally biased region" description="Low complexity" evidence="1">
    <location>
        <begin position="58"/>
        <end position="72"/>
    </location>
</feature>
<evidence type="ECO:0000256" key="1">
    <source>
        <dbReference type="SAM" id="MobiDB-lite"/>
    </source>
</evidence>
<dbReference type="PATRIC" id="fig|1227493.4.peg.2538"/>
<dbReference type="STRING" id="1227493.C483_12678"/>
<feature type="transmembrane region" description="Helical" evidence="2">
    <location>
        <begin position="171"/>
        <end position="191"/>
    </location>
</feature>
<evidence type="ECO:0000313" key="3">
    <source>
        <dbReference type="EMBL" id="ELY90366.1"/>
    </source>
</evidence>
<dbReference type="EMBL" id="AOIM01000035">
    <property type="protein sequence ID" value="ELY90366.1"/>
    <property type="molecule type" value="Genomic_DNA"/>
</dbReference>
<evidence type="ECO:0000313" key="4">
    <source>
        <dbReference type="Proteomes" id="UP000011519"/>
    </source>
</evidence>
<keyword evidence="4" id="KW-1185">Reference proteome</keyword>
<dbReference type="Proteomes" id="UP000011519">
    <property type="component" value="Unassembled WGS sequence"/>
</dbReference>
<feature type="transmembrane region" description="Helical" evidence="2">
    <location>
        <begin position="197"/>
        <end position="215"/>
    </location>
</feature>
<keyword evidence="2" id="KW-0472">Membrane</keyword>
<comment type="caution">
    <text evidence="3">The sequence shown here is derived from an EMBL/GenBank/DDBJ whole genome shotgun (WGS) entry which is preliminary data.</text>
</comment>
<reference evidence="3 4" key="1">
    <citation type="journal article" date="2014" name="PLoS Genet.">
        <title>Phylogenetically driven sequencing of extremely halophilic archaea reveals strategies for static and dynamic osmo-response.</title>
        <authorList>
            <person name="Becker E.A."/>
            <person name="Seitzer P.M."/>
            <person name="Tritt A."/>
            <person name="Larsen D."/>
            <person name="Krusor M."/>
            <person name="Yao A.I."/>
            <person name="Wu D."/>
            <person name="Madern D."/>
            <person name="Eisen J.A."/>
            <person name="Darling A.E."/>
            <person name="Facciotti M.T."/>
        </authorList>
    </citation>
    <scope>NUCLEOTIDE SEQUENCE [LARGE SCALE GENOMIC DNA]</scope>
    <source>
        <strain evidence="3 4">JCM 10989</strain>
    </source>
</reference>
<feature type="region of interest" description="Disordered" evidence="1">
    <location>
        <begin position="1"/>
        <end position="109"/>
    </location>
</feature>
<accession>L9ZWC0</accession>
<feature type="compositionally biased region" description="Basic and acidic residues" evidence="1">
    <location>
        <begin position="10"/>
        <end position="29"/>
    </location>
</feature>
<gene>
    <name evidence="3" type="ORF">C483_12678</name>
</gene>
<protein>
    <recommendedName>
        <fullName evidence="5">DUF456 domain-containing protein</fullName>
    </recommendedName>
</protein>
<keyword evidence="2" id="KW-1133">Transmembrane helix</keyword>
<keyword evidence="2" id="KW-0812">Transmembrane</keyword>
<feature type="transmembrane region" description="Helical" evidence="2">
    <location>
        <begin position="149"/>
        <end position="164"/>
    </location>
</feature>
<proteinExistence type="predicted"/>
<name>L9ZWC0_9EURY</name>
<feature type="transmembrane region" description="Helical" evidence="2">
    <location>
        <begin position="124"/>
        <end position="143"/>
    </location>
</feature>
<evidence type="ECO:0000256" key="2">
    <source>
        <dbReference type="SAM" id="Phobius"/>
    </source>
</evidence>
<feature type="compositionally biased region" description="Gly residues" evidence="1">
    <location>
        <begin position="42"/>
        <end position="57"/>
    </location>
</feature>